<evidence type="ECO:0000313" key="8">
    <source>
        <dbReference type="EMBL" id="KAF2636372.1"/>
    </source>
</evidence>
<feature type="transmembrane region" description="Helical" evidence="6">
    <location>
        <begin position="349"/>
        <end position="374"/>
    </location>
</feature>
<feature type="transmembrane region" description="Helical" evidence="6">
    <location>
        <begin position="209"/>
        <end position="233"/>
    </location>
</feature>
<dbReference type="InterPro" id="IPR036259">
    <property type="entry name" value="MFS_trans_sf"/>
</dbReference>
<dbReference type="GO" id="GO:0005886">
    <property type="term" value="C:plasma membrane"/>
    <property type="evidence" value="ECO:0007669"/>
    <property type="project" value="TreeGrafter"/>
</dbReference>
<dbReference type="PANTHER" id="PTHR23501">
    <property type="entry name" value="MAJOR FACILITATOR SUPERFAMILY"/>
    <property type="match status" value="1"/>
</dbReference>
<feature type="region of interest" description="Disordered" evidence="5">
    <location>
        <begin position="549"/>
        <end position="568"/>
    </location>
</feature>
<dbReference type="GO" id="GO:0022857">
    <property type="term" value="F:transmembrane transporter activity"/>
    <property type="evidence" value="ECO:0007669"/>
    <property type="project" value="InterPro"/>
</dbReference>
<evidence type="ECO:0000313" key="9">
    <source>
        <dbReference type="Proteomes" id="UP000799753"/>
    </source>
</evidence>
<evidence type="ECO:0000256" key="5">
    <source>
        <dbReference type="SAM" id="MobiDB-lite"/>
    </source>
</evidence>
<feature type="transmembrane region" description="Helical" evidence="6">
    <location>
        <begin position="316"/>
        <end position="337"/>
    </location>
</feature>
<dbReference type="PANTHER" id="PTHR23501:SF59">
    <property type="entry name" value="MAJOR FACILITATOR SUPERFAMILY (MFS) PROFILE DOMAIN-CONTAINING PROTEIN-RELATED"/>
    <property type="match status" value="1"/>
</dbReference>
<dbReference type="AlphaFoldDB" id="A0A6A6RM40"/>
<name>A0A6A6RM40_9PLEO</name>
<dbReference type="InterPro" id="IPR011701">
    <property type="entry name" value="MFS"/>
</dbReference>
<dbReference type="Proteomes" id="UP000799753">
    <property type="component" value="Unassembled WGS sequence"/>
</dbReference>
<dbReference type="PROSITE" id="PS50850">
    <property type="entry name" value="MFS"/>
    <property type="match status" value="1"/>
</dbReference>
<dbReference type="InterPro" id="IPR020846">
    <property type="entry name" value="MFS_dom"/>
</dbReference>
<keyword evidence="2 6" id="KW-0812">Transmembrane</keyword>
<feature type="transmembrane region" description="Helical" evidence="6">
    <location>
        <begin position="520"/>
        <end position="538"/>
    </location>
</feature>
<proteinExistence type="predicted"/>
<feature type="transmembrane region" description="Helical" evidence="6">
    <location>
        <begin position="442"/>
        <end position="466"/>
    </location>
</feature>
<feature type="transmembrane region" description="Helical" evidence="6">
    <location>
        <begin position="381"/>
        <end position="400"/>
    </location>
</feature>
<feature type="transmembrane region" description="Helical" evidence="6">
    <location>
        <begin position="245"/>
        <end position="266"/>
    </location>
</feature>
<reference evidence="8" key="1">
    <citation type="journal article" date="2020" name="Stud. Mycol.">
        <title>101 Dothideomycetes genomes: a test case for predicting lifestyles and emergence of pathogens.</title>
        <authorList>
            <person name="Haridas S."/>
            <person name="Albert R."/>
            <person name="Binder M."/>
            <person name="Bloem J."/>
            <person name="Labutti K."/>
            <person name="Salamov A."/>
            <person name="Andreopoulos B."/>
            <person name="Baker S."/>
            <person name="Barry K."/>
            <person name="Bills G."/>
            <person name="Bluhm B."/>
            <person name="Cannon C."/>
            <person name="Castanera R."/>
            <person name="Culley D."/>
            <person name="Daum C."/>
            <person name="Ezra D."/>
            <person name="Gonzalez J."/>
            <person name="Henrissat B."/>
            <person name="Kuo A."/>
            <person name="Liang C."/>
            <person name="Lipzen A."/>
            <person name="Lutzoni F."/>
            <person name="Magnuson J."/>
            <person name="Mondo S."/>
            <person name="Nolan M."/>
            <person name="Ohm R."/>
            <person name="Pangilinan J."/>
            <person name="Park H.-J."/>
            <person name="Ramirez L."/>
            <person name="Alfaro M."/>
            <person name="Sun H."/>
            <person name="Tritt A."/>
            <person name="Yoshinaga Y."/>
            <person name="Zwiers L.-H."/>
            <person name="Turgeon B."/>
            <person name="Goodwin S."/>
            <person name="Spatafora J."/>
            <person name="Crous P."/>
            <person name="Grigoriev I."/>
        </authorList>
    </citation>
    <scope>NUCLEOTIDE SEQUENCE</scope>
    <source>
        <strain evidence="8">CBS 473.64</strain>
    </source>
</reference>
<dbReference type="FunFam" id="1.20.1720.10:FF:000018">
    <property type="entry name" value="Putative MFS multidrug transporter"/>
    <property type="match status" value="1"/>
</dbReference>
<dbReference type="PRINTS" id="PR01036">
    <property type="entry name" value="TCRTETB"/>
</dbReference>
<evidence type="ECO:0000256" key="1">
    <source>
        <dbReference type="ARBA" id="ARBA00004141"/>
    </source>
</evidence>
<dbReference type="OrthoDB" id="2351791at2759"/>
<protein>
    <submittedName>
        <fullName evidence="8">MFS general substrate transporter</fullName>
    </submittedName>
</protein>
<evidence type="ECO:0000256" key="4">
    <source>
        <dbReference type="ARBA" id="ARBA00023136"/>
    </source>
</evidence>
<feature type="transmembrane region" description="Helical" evidence="6">
    <location>
        <begin position="179"/>
        <end position="197"/>
    </location>
</feature>
<accession>A0A6A6RM40</accession>
<organism evidence="8 9">
    <name type="scientific">Massarina eburnea CBS 473.64</name>
    <dbReference type="NCBI Taxonomy" id="1395130"/>
    <lineage>
        <taxon>Eukaryota</taxon>
        <taxon>Fungi</taxon>
        <taxon>Dikarya</taxon>
        <taxon>Ascomycota</taxon>
        <taxon>Pezizomycotina</taxon>
        <taxon>Dothideomycetes</taxon>
        <taxon>Pleosporomycetidae</taxon>
        <taxon>Pleosporales</taxon>
        <taxon>Massarineae</taxon>
        <taxon>Massarinaceae</taxon>
        <taxon>Massarina</taxon>
    </lineage>
</organism>
<feature type="compositionally biased region" description="Basic and acidic residues" evidence="5">
    <location>
        <begin position="552"/>
        <end position="568"/>
    </location>
</feature>
<evidence type="ECO:0000256" key="3">
    <source>
        <dbReference type="ARBA" id="ARBA00022989"/>
    </source>
</evidence>
<keyword evidence="9" id="KW-1185">Reference proteome</keyword>
<dbReference type="Gene3D" id="1.20.1250.20">
    <property type="entry name" value="MFS general substrate transporter like domains"/>
    <property type="match status" value="1"/>
</dbReference>
<feature type="transmembrane region" description="Helical" evidence="6">
    <location>
        <begin position="121"/>
        <end position="139"/>
    </location>
</feature>
<dbReference type="Pfam" id="PF07690">
    <property type="entry name" value="MFS_1"/>
    <property type="match status" value="1"/>
</dbReference>
<dbReference type="Gene3D" id="1.20.1720.10">
    <property type="entry name" value="Multidrug resistance protein D"/>
    <property type="match status" value="1"/>
</dbReference>
<evidence type="ECO:0000259" key="7">
    <source>
        <dbReference type="PROSITE" id="PS50850"/>
    </source>
</evidence>
<keyword evidence="4 6" id="KW-0472">Membrane</keyword>
<evidence type="ECO:0000256" key="2">
    <source>
        <dbReference type="ARBA" id="ARBA00022692"/>
    </source>
</evidence>
<feature type="transmembrane region" description="Helical" evidence="6">
    <location>
        <begin position="52"/>
        <end position="79"/>
    </location>
</feature>
<sequence>MSNPTATSSSSSFKDEHQIDNSKAYVVPTSPINDSSSQTNEPTADFKPSWRFILTFASLSVIVLMAALDATSISVALPIMARALHGSAIEAFWSGTSFLLTSTVFQPVLGSFSHIFGRKPLIFISLAFFLAGAVTAAVANDFTVILVGRSIQGVGGGGIISLTEIVVTDMVPLRERGKWFSIFSAMWSVGTVAGPLLGGGFSESVSWRWIFWINLPFIGVGGVMIAIFLHLNNQTGSFLSKLSRVDWVGMVLFLASTTGFLIPLTWGGVQYPWDSWRTLVPLIICAVGMIVFVLHQEYIASEPLIRTSVFKTQTAAVTYLTTVVHGILLWSILYYLPLYYEAVKGMSPIMAGVALFPQTFTVAPAAGITGAVIAKTGNYRWAVWTGWFLTTFGTGLLIYLKPDTSTIAWVFLNLVGGVGTGMLFPAMAIATQASASTKDQAYASNIFSFLRAFGQTIGVAIGGVIFQNQMKRKMLTYPLLADKAIEYSQDAAGLVEIIRALPDGDVKLQLRESYTDALRYIWIVMTVFAAVAFAASAFTKHHSLDTALESEQGYKEKRKSKDAESETQ</sequence>
<dbReference type="EMBL" id="MU006799">
    <property type="protein sequence ID" value="KAF2636372.1"/>
    <property type="molecule type" value="Genomic_DNA"/>
</dbReference>
<gene>
    <name evidence="8" type="ORF">P280DRAFT_435638</name>
</gene>
<dbReference type="SUPFAM" id="SSF103473">
    <property type="entry name" value="MFS general substrate transporter"/>
    <property type="match status" value="1"/>
</dbReference>
<feature type="transmembrane region" description="Helical" evidence="6">
    <location>
        <begin position="278"/>
        <end position="295"/>
    </location>
</feature>
<feature type="transmembrane region" description="Helical" evidence="6">
    <location>
        <begin position="91"/>
        <end position="109"/>
    </location>
</feature>
<feature type="domain" description="Major facilitator superfamily (MFS) profile" evidence="7">
    <location>
        <begin position="55"/>
        <end position="544"/>
    </location>
</feature>
<comment type="subcellular location">
    <subcellularLocation>
        <location evidence="1">Membrane</location>
        <topology evidence="1">Multi-pass membrane protein</topology>
    </subcellularLocation>
</comment>
<keyword evidence="3 6" id="KW-1133">Transmembrane helix</keyword>
<evidence type="ECO:0000256" key="6">
    <source>
        <dbReference type="SAM" id="Phobius"/>
    </source>
</evidence>
<feature type="transmembrane region" description="Helical" evidence="6">
    <location>
        <begin position="406"/>
        <end position="430"/>
    </location>
</feature>
<dbReference type="FunFam" id="1.20.1250.20:FF:000786">
    <property type="entry name" value="MFS multidrug transporter, putative"/>
    <property type="match status" value="1"/>
</dbReference>